<keyword evidence="2" id="KW-1185">Reference proteome</keyword>
<organism evidence="1 2">
    <name type="scientific">Coniosporium uncinatum</name>
    <dbReference type="NCBI Taxonomy" id="93489"/>
    <lineage>
        <taxon>Eukaryota</taxon>
        <taxon>Fungi</taxon>
        <taxon>Dikarya</taxon>
        <taxon>Ascomycota</taxon>
        <taxon>Pezizomycotina</taxon>
        <taxon>Dothideomycetes</taxon>
        <taxon>Dothideomycetes incertae sedis</taxon>
        <taxon>Coniosporium</taxon>
    </lineage>
</organism>
<gene>
    <name evidence="1" type="ORF">LTS18_002271</name>
</gene>
<name>A0ACC3CSP5_9PEZI</name>
<evidence type="ECO:0000313" key="2">
    <source>
        <dbReference type="Proteomes" id="UP001186974"/>
    </source>
</evidence>
<reference evidence="1" key="1">
    <citation type="submission" date="2024-09" db="EMBL/GenBank/DDBJ databases">
        <title>Black Yeasts Isolated from many extreme environments.</title>
        <authorList>
            <person name="Coleine C."/>
            <person name="Stajich J.E."/>
            <person name="Selbmann L."/>
        </authorList>
    </citation>
    <scope>NUCLEOTIDE SEQUENCE</scope>
    <source>
        <strain evidence="1">CCFEE 5737</strain>
    </source>
</reference>
<proteinExistence type="predicted"/>
<feature type="non-terminal residue" evidence="1">
    <location>
        <position position="181"/>
    </location>
</feature>
<dbReference type="Proteomes" id="UP001186974">
    <property type="component" value="Unassembled WGS sequence"/>
</dbReference>
<sequence length="181" mass="20835">MDTLADLASMQHHQQTARQNSAALEPQRSPSINFNLQSIPHARSKDVAMADPPRKLSSASLTQRDTQAINELYEQLAKNPYEYEPHTRLIGLLRQGFLTSSDKRSYELLNELREARDAMNQVYPVGEGLWIDWINDEAMIAKSTEERISVMELCSRAVEDEPSSVRLWRLYGDYMYSQWAE</sequence>
<protein>
    <submittedName>
        <fullName evidence="1">Uncharacterized protein</fullName>
    </submittedName>
</protein>
<comment type="caution">
    <text evidence="1">The sequence shown here is derived from an EMBL/GenBank/DDBJ whole genome shotgun (WGS) entry which is preliminary data.</text>
</comment>
<dbReference type="EMBL" id="JAWDJW010012475">
    <property type="protein sequence ID" value="KAK3044063.1"/>
    <property type="molecule type" value="Genomic_DNA"/>
</dbReference>
<evidence type="ECO:0000313" key="1">
    <source>
        <dbReference type="EMBL" id="KAK3044063.1"/>
    </source>
</evidence>
<accession>A0ACC3CSP5</accession>